<proteinExistence type="predicted"/>
<keyword evidence="1" id="KW-0472">Membrane</keyword>
<protein>
    <submittedName>
        <fullName evidence="2">Uncharacterized protein</fullName>
    </submittedName>
</protein>
<reference evidence="2" key="1">
    <citation type="journal article" date="2021" name="Proc. Natl. Acad. Sci. U.S.A.">
        <title>A Catalog of Tens of Thousands of Viruses from Human Metagenomes Reveals Hidden Associations with Chronic Diseases.</title>
        <authorList>
            <person name="Tisza M.J."/>
            <person name="Buck C.B."/>
        </authorList>
    </citation>
    <scope>NUCLEOTIDE SEQUENCE</scope>
    <source>
        <strain evidence="2">Cttxo15</strain>
    </source>
</reference>
<name>A0A8S5N312_9CAUD</name>
<sequence length="79" mass="10048">MIEYVKCRYYKSSSYTLIHNIVYYRQFNKKIKRKLTFFYNFSFFEETKRDHYWSRSCKKIFLATTFVYIIHIFFRKSSF</sequence>
<evidence type="ECO:0000256" key="1">
    <source>
        <dbReference type="SAM" id="Phobius"/>
    </source>
</evidence>
<accession>A0A8S5N312</accession>
<keyword evidence="1" id="KW-1133">Transmembrane helix</keyword>
<evidence type="ECO:0000313" key="2">
    <source>
        <dbReference type="EMBL" id="DAD88531.1"/>
    </source>
</evidence>
<keyword evidence="1" id="KW-0812">Transmembrane</keyword>
<organism evidence="2">
    <name type="scientific">Podoviridae sp. cttxo15</name>
    <dbReference type="NCBI Taxonomy" id="2826584"/>
    <lineage>
        <taxon>Viruses</taxon>
        <taxon>Duplodnaviria</taxon>
        <taxon>Heunggongvirae</taxon>
        <taxon>Uroviricota</taxon>
        <taxon>Caudoviricetes</taxon>
    </lineage>
</organism>
<feature type="transmembrane region" description="Helical" evidence="1">
    <location>
        <begin position="57"/>
        <end position="74"/>
    </location>
</feature>
<dbReference type="EMBL" id="BK015041">
    <property type="protein sequence ID" value="DAD88531.1"/>
    <property type="molecule type" value="Genomic_DNA"/>
</dbReference>